<evidence type="ECO:0000313" key="3">
    <source>
        <dbReference type="Proteomes" id="UP000288805"/>
    </source>
</evidence>
<dbReference type="AlphaFoldDB" id="A0A438EPT9"/>
<dbReference type="Proteomes" id="UP000288805">
    <property type="component" value="Unassembled WGS sequence"/>
</dbReference>
<evidence type="ECO:0000256" key="1">
    <source>
        <dbReference type="SAM" id="MobiDB-lite"/>
    </source>
</evidence>
<gene>
    <name evidence="2" type="ORF">CK203_070014</name>
</gene>
<protein>
    <submittedName>
        <fullName evidence="2">Uncharacterized protein</fullName>
    </submittedName>
</protein>
<proteinExistence type="predicted"/>
<reference evidence="2 3" key="1">
    <citation type="journal article" date="2018" name="PLoS Genet.">
        <title>Population sequencing reveals clonal diversity and ancestral inbreeding in the grapevine cultivar Chardonnay.</title>
        <authorList>
            <person name="Roach M.J."/>
            <person name="Johnson D.L."/>
            <person name="Bohlmann J."/>
            <person name="van Vuuren H.J."/>
            <person name="Jones S.J."/>
            <person name="Pretorius I.S."/>
            <person name="Schmidt S.A."/>
            <person name="Borneman A.R."/>
        </authorList>
    </citation>
    <scope>NUCLEOTIDE SEQUENCE [LARGE SCALE GENOMIC DNA]</scope>
    <source>
        <strain evidence="3">cv. Chardonnay</strain>
        <tissue evidence="2">Leaf</tissue>
    </source>
</reference>
<organism evidence="2 3">
    <name type="scientific">Vitis vinifera</name>
    <name type="common">Grape</name>
    <dbReference type="NCBI Taxonomy" id="29760"/>
    <lineage>
        <taxon>Eukaryota</taxon>
        <taxon>Viridiplantae</taxon>
        <taxon>Streptophyta</taxon>
        <taxon>Embryophyta</taxon>
        <taxon>Tracheophyta</taxon>
        <taxon>Spermatophyta</taxon>
        <taxon>Magnoliopsida</taxon>
        <taxon>eudicotyledons</taxon>
        <taxon>Gunneridae</taxon>
        <taxon>Pentapetalae</taxon>
        <taxon>rosids</taxon>
        <taxon>Vitales</taxon>
        <taxon>Vitaceae</taxon>
        <taxon>Viteae</taxon>
        <taxon>Vitis</taxon>
    </lineage>
</organism>
<feature type="compositionally biased region" description="Polar residues" evidence="1">
    <location>
        <begin position="282"/>
        <end position="294"/>
    </location>
</feature>
<comment type="caution">
    <text evidence="2">The sequence shown here is derived from an EMBL/GenBank/DDBJ whole genome shotgun (WGS) entry which is preliminary data.</text>
</comment>
<evidence type="ECO:0000313" key="2">
    <source>
        <dbReference type="EMBL" id="RVW49766.1"/>
    </source>
</evidence>
<name>A0A438EPT9_VITVI</name>
<dbReference type="PANTHER" id="PTHR32297:SF1">
    <property type="entry name" value="SODIUM CHANNEL MODIFIER 1"/>
    <property type="match status" value="1"/>
</dbReference>
<sequence>MSVFGGDSWAREAQHRKRKVEDLMVEGLDASSYKKLSTGNFACLLCPNNPILDSPLMLSHSCLEVADEQIMLSILTLSSKCMQESGTLHVLDSFLALGQRLPIHCDLECSLKALILEILCCWLGQRHCLPTDIALDAKISLGQIGWCNNARGPVEVGMGGNYSSISFLVDCSEVSSFNVSPLIEKSFFMQMHRKGSRHRAAESRFKERELRRQDEIKKRIALSDGSIGSGDTSTSAKQFRFTSKPLIEQTKKAASETLCNKIPKQNVTIQSHNAKESRDDSSNGPSNCNDNSSFPAMEAGERVVAQHQLDFQAIRERELRFTAAGWKRDCHGRLNLTLMKKIQTSVLLDYVLIPCKETREAFFENAGRTQLHMKPTLILETQENVN</sequence>
<feature type="region of interest" description="Disordered" evidence="1">
    <location>
        <begin position="264"/>
        <end position="295"/>
    </location>
</feature>
<dbReference type="EMBL" id="QGNW01001220">
    <property type="protein sequence ID" value="RVW49766.1"/>
    <property type="molecule type" value="Genomic_DNA"/>
</dbReference>
<accession>A0A438EPT9</accession>
<dbReference type="PANTHER" id="PTHR32297">
    <property type="entry name" value="SODIUM CHANNEL MODIFIER 1"/>
    <property type="match status" value="1"/>
</dbReference>
<dbReference type="GO" id="GO:0008380">
    <property type="term" value="P:RNA splicing"/>
    <property type="evidence" value="ECO:0007669"/>
    <property type="project" value="InterPro"/>
</dbReference>
<dbReference type="InterPro" id="IPR033570">
    <property type="entry name" value="SCNM1"/>
</dbReference>